<name>A0ABQ6QKS8_9BACT</name>
<comment type="caution">
    <text evidence="2">The sequence shown here is derived from an EMBL/GenBank/DDBJ whole genome shotgun (WGS) entry which is preliminary data.</text>
</comment>
<keyword evidence="3" id="KW-1185">Reference proteome</keyword>
<sequence length="119" mass="12800">MRPWDRRAAEAGMLWCAARAWRDRAPVVARTRRRSDAFNNPLTSSSGIGLVSVPHPFAPANGRGTGTGRPPGGQQSGRGAGIARAYESVSCGWHGRIRKKSSRRDGTAINRLLAVAPRP</sequence>
<proteinExistence type="predicted"/>
<evidence type="ECO:0000256" key="1">
    <source>
        <dbReference type="SAM" id="MobiDB-lite"/>
    </source>
</evidence>
<protein>
    <submittedName>
        <fullName evidence="2">Uncharacterized protein</fullName>
    </submittedName>
</protein>
<feature type="region of interest" description="Disordered" evidence="1">
    <location>
        <begin position="37"/>
        <end position="81"/>
    </location>
</feature>
<accession>A0ABQ6QKS8</accession>
<feature type="compositionally biased region" description="Gly residues" evidence="1">
    <location>
        <begin position="63"/>
        <end position="80"/>
    </location>
</feature>
<organism evidence="2 3">
    <name type="scientific">Corallococcus caeni</name>
    <dbReference type="NCBI Taxonomy" id="3082388"/>
    <lineage>
        <taxon>Bacteria</taxon>
        <taxon>Pseudomonadati</taxon>
        <taxon>Myxococcota</taxon>
        <taxon>Myxococcia</taxon>
        <taxon>Myxococcales</taxon>
        <taxon>Cystobacterineae</taxon>
        <taxon>Myxococcaceae</taxon>
        <taxon>Corallococcus</taxon>
    </lineage>
</organism>
<reference evidence="2 3" key="1">
    <citation type="journal article" date="2024" name="Arch. Microbiol.">
        <title>Corallococcus caeni sp. nov., a novel myxobacterium isolated from activated sludge.</title>
        <authorList>
            <person name="Tomita S."/>
            <person name="Nakai R."/>
            <person name="Kuroda K."/>
            <person name="Kurashita H."/>
            <person name="Hatamoto M."/>
            <person name="Yamaguchi T."/>
            <person name="Narihiro T."/>
        </authorList>
    </citation>
    <scope>NUCLEOTIDE SEQUENCE [LARGE SCALE GENOMIC DNA]</scope>
    <source>
        <strain evidence="2 3">NO1</strain>
    </source>
</reference>
<evidence type="ECO:0000313" key="3">
    <source>
        <dbReference type="Proteomes" id="UP001342631"/>
    </source>
</evidence>
<feature type="compositionally biased region" description="Polar residues" evidence="1">
    <location>
        <begin position="37"/>
        <end position="47"/>
    </location>
</feature>
<dbReference type="Proteomes" id="UP001342631">
    <property type="component" value="Unassembled WGS sequence"/>
</dbReference>
<feature type="region of interest" description="Disordered" evidence="1">
    <location>
        <begin position="98"/>
        <end position="119"/>
    </location>
</feature>
<gene>
    <name evidence="2" type="ORF">ASNO1_08450</name>
</gene>
<evidence type="ECO:0000313" key="2">
    <source>
        <dbReference type="EMBL" id="GMU04593.1"/>
    </source>
</evidence>
<dbReference type="EMBL" id="BTTX01000001">
    <property type="protein sequence ID" value="GMU04593.1"/>
    <property type="molecule type" value="Genomic_DNA"/>
</dbReference>